<dbReference type="Pfam" id="PF00397">
    <property type="entry name" value="WW"/>
    <property type="match status" value="1"/>
</dbReference>
<proteinExistence type="predicted"/>
<evidence type="ECO:0000313" key="4">
    <source>
        <dbReference type="Proteomes" id="UP001497392"/>
    </source>
</evidence>
<feature type="domain" description="WW" evidence="2">
    <location>
        <begin position="79"/>
        <end position="113"/>
    </location>
</feature>
<dbReference type="Proteomes" id="UP001497392">
    <property type="component" value="Unassembled WGS sequence"/>
</dbReference>
<dbReference type="EMBL" id="CAXHTA020000004">
    <property type="protein sequence ID" value="CAL5220666.1"/>
    <property type="molecule type" value="Genomic_DNA"/>
</dbReference>
<dbReference type="SMART" id="SM00456">
    <property type="entry name" value="WW"/>
    <property type="match status" value="2"/>
</dbReference>
<dbReference type="Gene3D" id="2.20.70.10">
    <property type="match status" value="1"/>
</dbReference>
<sequence length="126" mass="14623">MRQLIVSIIVLVLVLYSSISAQAATEADGRTQGAPEYYFWNEVTGDVQWEDPGDVPYETSSGSLYWVAEDGTVRDQDEKSLQYVWLEGWSEDYQRPFFYNQESKQSSWDRPPDLAWRRIAIETQQS</sequence>
<dbReference type="PROSITE" id="PS01159">
    <property type="entry name" value="WW_DOMAIN_1"/>
    <property type="match status" value="1"/>
</dbReference>
<dbReference type="SUPFAM" id="SSF51045">
    <property type="entry name" value="WW domain"/>
    <property type="match status" value="1"/>
</dbReference>
<reference evidence="3 4" key="1">
    <citation type="submission" date="2024-06" db="EMBL/GenBank/DDBJ databases">
        <authorList>
            <person name="Kraege A."/>
            <person name="Thomma B."/>
        </authorList>
    </citation>
    <scope>NUCLEOTIDE SEQUENCE [LARGE SCALE GENOMIC DNA]</scope>
</reference>
<keyword evidence="4" id="KW-1185">Reference proteome</keyword>
<keyword evidence="1" id="KW-0732">Signal</keyword>
<dbReference type="CDD" id="cd00201">
    <property type="entry name" value="WW"/>
    <property type="match status" value="1"/>
</dbReference>
<protein>
    <submittedName>
        <fullName evidence="3">G2712 protein</fullName>
    </submittedName>
</protein>
<feature type="signal peptide" evidence="1">
    <location>
        <begin position="1"/>
        <end position="23"/>
    </location>
</feature>
<comment type="caution">
    <text evidence="3">The sequence shown here is derived from an EMBL/GenBank/DDBJ whole genome shotgun (WGS) entry which is preliminary data.</text>
</comment>
<evidence type="ECO:0000313" key="3">
    <source>
        <dbReference type="EMBL" id="CAL5220666.1"/>
    </source>
</evidence>
<name>A0ABP1FL26_9CHLO</name>
<dbReference type="InterPro" id="IPR036020">
    <property type="entry name" value="WW_dom_sf"/>
</dbReference>
<feature type="chain" id="PRO_5045039067" evidence="1">
    <location>
        <begin position="24"/>
        <end position="126"/>
    </location>
</feature>
<dbReference type="InterPro" id="IPR001202">
    <property type="entry name" value="WW_dom"/>
</dbReference>
<gene>
    <name evidence="3" type="primary">g2712</name>
    <name evidence="3" type="ORF">VP750_LOCUS2325</name>
</gene>
<dbReference type="PROSITE" id="PS50020">
    <property type="entry name" value="WW_DOMAIN_2"/>
    <property type="match status" value="1"/>
</dbReference>
<evidence type="ECO:0000256" key="1">
    <source>
        <dbReference type="SAM" id="SignalP"/>
    </source>
</evidence>
<organism evidence="3 4">
    <name type="scientific">Coccomyxa viridis</name>
    <dbReference type="NCBI Taxonomy" id="1274662"/>
    <lineage>
        <taxon>Eukaryota</taxon>
        <taxon>Viridiplantae</taxon>
        <taxon>Chlorophyta</taxon>
        <taxon>core chlorophytes</taxon>
        <taxon>Trebouxiophyceae</taxon>
        <taxon>Trebouxiophyceae incertae sedis</taxon>
        <taxon>Coccomyxaceae</taxon>
        <taxon>Coccomyxa</taxon>
    </lineage>
</organism>
<evidence type="ECO:0000259" key="2">
    <source>
        <dbReference type="PROSITE" id="PS50020"/>
    </source>
</evidence>
<accession>A0ABP1FL26</accession>